<dbReference type="Gene3D" id="1.10.150.130">
    <property type="match status" value="1"/>
</dbReference>
<dbReference type="InterPro" id="IPR002104">
    <property type="entry name" value="Integrase_catalytic"/>
</dbReference>
<dbReference type="Gene3D" id="1.10.443.10">
    <property type="entry name" value="Intergrase catalytic core"/>
    <property type="match status" value="1"/>
</dbReference>
<dbReference type="Pfam" id="PF00589">
    <property type="entry name" value="Phage_integrase"/>
    <property type="match status" value="1"/>
</dbReference>
<dbReference type="InterPro" id="IPR011010">
    <property type="entry name" value="DNA_brk_join_enz"/>
</dbReference>
<keyword evidence="4" id="KW-0233">DNA recombination</keyword>
<dbReference type="RefSeq" id="WP_133040747.1">
    <property type="nucleotide sequence ID" value="NZ_SLWF01000080.1"/>
</dbReference>
<dbReference type="EMBL" id="SLWF01000080">
    <property type="protein sequence ID" value="TCN75348.1"/>
    <property type="molecule type" value="Genomic_DNA"/>
</dbReference>
<dbReference type="Pfam" id="PF13356">
    <property type="entry name" value="Arm-DNA-bind_3"/>
    <property type="match status" value="1"/>
</dbReference>
<evidence type="ECO:0000256" key="3">
    <source>
        <dbReference type="ARBA" id="ARBA00023125"/>
    </source>
</evidence>
<dbReference type="GO" id="GO:0006310">
    <property type="term" value="P:DNA recombination"/>
    <property type="evidence" value="ECO:0007669"/>
    <property type="project" value="UniProtKB-KW"/>
</dbReference>
<sequence>MDWQSCSTIRISYLAIPAKRKRYFDTAIQGLVLDVTANGNKSFRVYRKIPGRSNPISVTLGVYPAISVDTARKMARKALADIVDGINPNDSKRQFRAASVTLIEAFNAFMEARPHKPITARGYHQIMNCYLRDWHKKRLSDITETLIFKRHSDLTKRSKAQADLAMRTVRAIFNFAKAEYKSSEGRSLFPLNPVSILSEKRVWNNVKRKQTRLRQSQLEPFIKAINQVRNEAMKYRQDSQVAICDYVEFIAFTGLRKTELLELEWKDVFMEDRLFWIGNTKNGDGVELPITDRLAEILERRKLYRVSNYVFGSDNKHGRIIEPKKTVAKINELSEIKFALHDLRRTYISIAESQGVGSYTLKRLLNHRTSRDDVTGGYTILTAEELREPADRVAKKLEECA</sequence>
<protein>
    <submittedName>
        <fullName evidence="6">Site-specific recombinase XerD</fullName>
    </submittedName>
</protein>
<proteinExistence type="inferred from homology"/>
<dbReference type="PANTHER" id="PTHR30629">
    <property type="entry name" value="PROPHAGE INTEGRASE"/>
    <property type="match status" value="1"/>
</dbReference>
<comment type="caution">
    <text evidence="6">The sequence shown here is derived from an EMBL/GenBank/DDBJ whole genome shotgun (WGS) entry which is preliminary data.</text>
</comment>
<dbReference type="InterPro" id="IPR025166">
    <property type="entry name" value="Integrase_DNA_bind_dom"/>
</dbReference>
<feature type="non-terminal residue" evidence="6">
    <location>
        <position position="401"/>
    </location>
</feature>
<keyword evidence="3" id="KW-0238">DNA-binding</keyword>
<dbReference type="GO" id="GO:0003677">
    <property type="term" value="F:DNA binding"/>
    <property type="evidence" value="ECO:0007669"/>
    <property type="project" value="UniProtKB-KW"/>
</dbReference>
<dbReference type="InterPro" id="IPR013762">
    <property type="entry name" value="Integrase-like_cat_sf"/>
</dbReference>
<dbReference type="SUPFAM" id="SSF56349">
    <property type="entry name" value="DNA breaking-rejoining enzymes"/>
    <property type="match status" value="1"/>
</dbReference>
<comment type="similarity">
    <text evidence="1">Belongs to the 'phage' integrase family.</text>
</comment>
<feature type="domain" description="Tyr recombinase" evidence="5">
    <location>
        <begin position="208"/>
        <end position="391"/>
    </location>
</feature>
<dbReference type="PANTHER" id="PTHR30629:SF2">
    <property type="entry name" value="PROPHAGE INTEGRASE INTS-RELATED"/>
    <property type="match status" value="1"/>
</dbReference>
<evidence type="ECO:0000256" key="1">
    <source>
        <dbReference type="ARBA" id="ARBA00008857"/>
    </source>
</evidence>
<name>A0A4R2EZ07_9GAMM</name>
<organism evidence="6 7">
    <name type="scientific">Shewanella fodinae</name>
    <dbReference type="NCBI Taxonomy" id="552357"/>
    <lineage>
        <taxon>Bacteria</taxon>
        <taxon>Pseudomonadati</taxon>
        <taxon>Pseudomonadota</taxon>
        <taxon>Gammaproteobacteria</taxon>
        <taxon>Alteromonadales</taxon>
        <taxon>Shewanellaceae</taxon>
        <taxon>Shewanella</taxon>
    </lineage>
</organism>
<keyword evidence="7" id="KW-1185">Reference proteome</keyword>
<keyword evidence="2" id="KW-0229">DNA integration</keyword>
<dbReference type="Proteomes" id="UP000294832">
    <property type="component" value="Unassembled WGS sequence"/>
</dbReference>
<dbReference type="AlphaFoldDB" id="A0A4R2EZ07"/>
<evidence type="ECO:0000313" key="6">
    <source>
        <dbReference type="EMBL" id="TCN75348.1"/>
    </source>
</evidence>
<accession>A0A4R2EZ07</accession>
<evidence type="ECO:0000313" key="7">
    <source>
        <dbReference type="Proteomes" id="UP000294832"/>
    </source>
</evidence>
<gene>
    <name evidence="6" type="ORF">EDC91_1801</name>
</gene>
<evidence type="ECO:0000259" key="5">
    <source>
        <dbReference type="PROSITE" id="PS51898"/>
    </source>
</evidence>
<evidence type="ECO:0000256" key="2">
    <source>
        <dbReference type="ARBA" id="ARBA00022908"/>
    </source>
</evidence>
<dbReference type="InterPro" id="IPR038488">
    <property type="entry name" value="Integrase_DNA-bd_sf"/>
</dbReference>
<reference evidence="6 7" key="1">
    <citation type="submission" date="2019-03" db="EMBL/GenBank/DDBJ databases">
        <title>Freshwater and sediment microbial communities from various areas in North America, analyzing microbe dynamics in response to fracking.</title>
        <authorList>
            <person name="Lamendella R."/>
        </authorList>
    </citation>
    <scope>NUCLEOTIDE SEQUENCE [LARGE SCALE GENOMIC DNA]</scope>
    <source>
        <strain evidence="6 7">74A</strain>
    </source>
</reference>
<dbReference type="Gene3D" id="3.30.160.390">
    <property type="entry name" value="Integrase, DNA-binding domain"/>
    <property type="match status" value="1"/>
</dbReference>
<dbReference type="PROSITE" id="PS51898">
    <property type="entry name" value="TYR_RECOMBINASE"/>
    <property type="match status" value="1"/>
</dbReference>
<dbReference type="GO" id="GO:0015074">
    <property type="term" value="P:DNA integration"/>
    <property type="evidence" value="ECO:0007669"/>
    <property type="project" value="UniProtKB-KW"/>
</dbReference>
<dbReference type="InterPro" id="IPR050808">
    <property type="entry name" value="Phage_Integrase"/>
</dbReference>
<dbReference type="OrthoDB" id="9795573at2"/>
<dbReference type="InterPro" id="IPR010998">
    <property type="entry name" value="Integrase_recombinase_N"/>
</dbReference>
<evidence type="ECO:0000256" key="4">
    <source>
        <dbReference type="ARBA" id="ARBA00023172"/>
    </source>
</evidence>